<dbReference type="EMBL" id="JAKILB010000001">
    <property type="protein sequence ID" value="MCL1137078.1"/>
    <property type="molecule type" value="Genomic_DNA"/>
</dbReference>
<dbReference type="NCBIfam" id="TIGR01549">
    <property type="entry name" value="HAD-SF-IA-v1"/>
    <property type="match status" value="1"/>
</dbReference>
<proteinExistence type="predicted"/>
<dbReference type="SFLD" id="SFLDG01129">
    <property type="entry name" value="C1.5:_HAD__Beta-PGM__Phosphata"/>
    <property type="match status" value="1"/>
</dbReference>
<dbReference type="NCBIfam" id="NF006976">
    <property type="entry name" value="PRK09449.1"/>
    <property type="match status" value="1"/>
</dbReference>
<evidence type="ECO:0000313" key="2">
    <source>
        <dbReference type="Proteomes" id="UP001139293"/>
    </source>
</evidence>
<protein>
    <submittedName>
        <fullName evidence="1">Pyrimidine 5'-nucleotidase</fullName>
        <ecNumber evidence="1">3.1.3.5</ecNumber>
    </submittedName>
</protein>
<dbReference type="SUPFAM" id="SSF56784">
    <property type="entry name" value="HAD-like"/>
    <property type="match status" value="1"/>
</dbReference>
<keyword evidence="2" id="KW-1185">Reference proteome</keyword>
<dbReference type="SFLD" id="SFLDS00003">
    <property type="entry name" value="Haloacid_Dehalogenase"/>
    <property type="match status" value="1"/>
</dbReference>
<dbReference type="PRINTS" id="PR00413">
    <property type="entry name" value="HADHALOGNASE"/>
</dbReference>
<comment type="caution">
    <text evidence="1">The sequence shown here is derived from an EMBL/GenBank/DDBJ whole genome shotgun (WGS) entry which is preliminary data.</text>
</comment>
<keyword evidence="1" id="KW-0378">Hydrolase</keyword>
<dbReference type="PANTHER" id="PTHR47478:SF1">
    <property type="entry name" value="PYRIMIDINE 5'-NUCLEOTIDASE YJJG"/>
    <property type="match status" value="1"/>
</dbReference>
<dbReference type="RefSeq" id="WP_248948010.1">
    <property type="nucleotide sequence ID" value="NZ_JAKILB010000001.1"/>
</dbReference>
<dbReference type="Proteomes" id="UP001139293">
    <property type="component" value="Unassembled WGS sequence"/>
</dbReference>
<organism evidence="1 2">
    <name type="scientific">Shewanella pneumatophori</name>
    <dbReference type="NCBI Taxonomy" id="314092"/>
    <lineage>
        <taxon>Bacteria</taxon>
        <taxon>Pseudomonadati</taxon>
        <taxon>Pseudomonadota</taxon>
        <taxon>Gammaproteobacteria</taxon>
        <taxon>Alteromonadales</taxon>
        <taxon>Shewanellaceae</taxon>
        <taxon>Shewanella</taxon>
    </lineage>
</organism>
<accession>A0A9X1Z8X1</accession>
<dbReference type="Pfam" id="PF00702">
    <property type="entry name" value="Hydrolase"/>
    <property type="match status" value="1"/>
</dbReference>
<dbReference type="InterPro" id="IPR011951">
    <property type="entry name" value="HAD-SF_hydro_IA_YjjG/PynA"/>
</dbReference>
<gene>
    <name evidence="1" type="primary">yjjG</name>
    <name evidence="1" type="ORF">L2740_00610</name>
</gene>
<dbReference type="InterPro" id="IPR023214">
    <property type="entry name" value="HAD_sf"/>
</dbReference>
<dbReference type="PANTHER" id="PTHR47478">
    <property type="match status" value="1"/>
</dbReference>
<dbReference type="InterPro" id="IPR036412">
    <property type="entry name" value="HAD-like_sf"/>
</dbReference>
<reference evidence="1" key="1">
    <citation type="submission" date="2022-01" db="EMBL/GenBank/DDBJ databases">
        <title>Whole genome-based taxonomy of the Shewanellaceae.</title>
        <authorList>
            <person name="Martin-Rodriguez A.J."/>
        </authorList>
    </citation>
    <scope>NUCLEOTIDE SEQUENCE</scope>
    <source>
        <strain evidence="1">KCTC 23973</strain>
    </source>
</reference>
<name>A0A9X1Z8X1_9GAMM</name>
<dbReference type="NCBIfam" id="TIGR02254">
    <property type="entry name" value="YjjG_YfnB"/>
    <property type="match status" value="1"/>
</dbReference>
<sequence>MQYKWVLFDADETLFHFDAFQGLQLMFSRFDVDFSRQDFAHYQKVNQPLWVDYQDGKLTAQELQNIRFTEWAQKLTVSTQELNSSFLSAMADICQLLPGAQELIDSLTGRVNMGIITNGFTELQSVRLQKVGLVDRFSPLVISEEVGIAKPDVGIFNHALSLMGNPDKSSVLMVGDNPHSDILGGINAGIHTCWLNSNGAEKPHDINPHYQVSTLCELREILSCKQSA</sequence>
<dbReference type="NCBIfam" id="TIGR01509">
    <property type="entry name" value="HAD-SF-IA-v3"/>
    <property type="match status" value="1"/>
</dbReference>
<dbReference type="AlphaFoldDB" id="A0A9X1Z8X1"/>
<dbReference type="InterPro" id="IPR006439">
    <property type="entry name" value="HAD-SF_hydro_IA"/>
</dbReference>
<dbReference type="Gene3D" id="3.40.50.1000">
    <property type="entry name" value="HAD superfamily/HAD-like"/>
    <property type="match status" value="1"/>
</dbReference>
<dbReference type="EC" id="3.1.3.5" evidence="1"/>
<dbReference type="InterPro" id="IPR023198">
    <property type="entry name" value="PGP-like_dom2"/>
</dbReference>
<evidence type="ECO:0000313" key="1">
    <source>
        <dbReference type="EMBL" id="MCL1137078.1"/>
    </source>
</evidence>
<dbReference type="GO" id="GO:0008253">
    <property type="term" value="F:5'-nucleotidase activity"/>
    <property type="evidence" value="ECO:0007669"/>
    <property type="project" value="UniProtKB-EC"/>
</dbReference>
<dbReference type="InterPro" id="IPR052550">
    <property type="entry name" value="Pyrimidine_5'-ntase_YjjG"/>
</dbReference>
<dbReference type="Gene3D" id="1.10.150.240">
    <property type="entry name" value="Putative phosphatase, domain 2"/>
    <property type="match status" value="1"/>
</dbReference>